<dbReference type="Pfam" id="PF13383">
    <property type="entry name" value="Methyltransf_22"/>
    <property type="match status" value="1"/>
</dbReference>
<evidence type="ECO:0000313" key="2">
    <source>
        <dbReference type="Proteomes" id="UP000694871"/>
    </source>
</evidence>
<proteinExistence type="predicted"/>
<reference evidence="3" key="1">
    <citation type="submission" date="2025-08" db="UniProtKB">
        <authorList>
            <consortium name="RefSeq"/>
        </authorList>
    </citation>
    <scope>IDENTIFICATION</scope>
</reference>
<feature type="domain" description="Methyltransferase" evidence="1">
    <location>
        <begin position="170"/>
        <end position="275"/>
    </location>
</feature>
<sequence>MSLAVPCSRGCSCTAKERRLGKGLAFRLCLLSATLLLCLQLLLRRSWDSAGAKVVGGADAVTEDKRNNRRAEKVNETAVSRRQVTYVRSGHRRSAAGSTCCLQGAPLLTSRKKTIRWHINLQPWASPVPSLSNEALRLLKYISTTQISCDHMNTKDLSETLGSLKRPWSVCLDDRLNLVHQMKTKQCRLYSLGLGNDDNQFELSMANSGCEVHRFDPSIRSAHIQEGHLWYHRLSIDWRDPNPAIAAHKLHANTKKLGTILNDFSHHKVRIHLLFIWL</sequence>
<dbReference type="RefSeq" id="XP_015265998.1">
    <property type="nucleotide sequence ID" value="XM_015410512.1"/>
</dbReference>
<dbReference type="InterPro" id="IPR025714">
    <property type="entry name" value="Methyltranfer_dom"/>
</dbReference>
<gene>
    <name evidence="3" type="primary">METTL24</name>
</gene>
<keyword evidence="2" id="KW-1185">Reference proteome</keyword>
<dbReference type="InterPro" id="IPR026913">
    <property type="entry name" value="METTL24"/>
</dbReference>
<organism evidence="2 3">
    <name type="scientific">Gekko japonicus</name>
    <name type="common">Schlegel's Japanese gecko</name>
    <dbReference type="NCBI Taxonomy" id="146911"/>
    <lineage>
        <taxon>Eukaryota</taxon>
        <taxon>Metazoa</taxon>
        <taxon>Chordata</taxon>
        <taxon>Craniata</taxon>
        <taxon>Vertebrata</taxon>
        <taxon>Euteleostomi</taxon>
        <taxon>Lepidosauria</taxon>
        <taxon>Squamata</taxon>
        <taxon>Bifurcata</taxon>
        <taxon>Gekkota</taxon>
        <taxon>Gekkonidae</taxon>
        <taxon>Gekkoninae</taxon>
        <taxon>Gekko</taxon>
    </lineage>
</organism>
<name>A0ABM1JX11_GEKJA</name>
<evidence type="ECO:0000313" key="3">
    <source>
        <dbReference type="RefSeq" id="XP_015265998.1"/>
    </source>
</evidence>
<dbReference type="Proteomes" id="UP000694871">
    <property type="component" value="Unplaced"/>
</dbReference>
<evidence type="ECO:0000259" key="1">
    <source>
        <dbReference type="Pfam" id="PF13383"/>
    </source>
</evidence>
<dbReference type="PANTHER" id="PTHR32026">
    <property type="entry name" value="METHYLTRANSFERASE-LIKE PROTEIN 24"/>
    <property type="match status" value="1"/>
</dbReference>
<dbReference type="GeneID" id="107109809"/>
<protein>
    <submittedName>
        <fullName evidence="3">Methyltransferase-like protein 24</fullName>
    </submittedName>
</protein>
<accession>A0ABM1JX11</accession>
<dbReference type="PANTHER" id="PTHR32026:SF10">
    <property type="entry name" value="METHYLTRANSFERASE-LIKE PROTEIN 24-RELATED"/>
    <property type="match status" value="1"/>
</dbReference>